<keyword evidence="2" id="KW-1185">Reference proteome</keyword>
<evidence type="ECO:0000313" key="1">
    <source>
        <dbReference type="EMBL" id="MCZ4553139.1"/>
    </source>
</evidence>
<reference evidence="1" key="1">
    <citation type="submission" date="2022-12" db="EMBL/GenBank/DDBJ databases">
        <authorList>
            <person name="Krivoruchko A.V."/>
            <person name="Elkin A."/>
        </authorList>
    </citation>
    <scope>NUCLEOTIDE SEQUENCE</scope>
    <source>
        <strain evidence="1">IEGM 1388</strain>
    </source>
</reference>
<comment type="caution">
    <text evidence="1">The sequence shown here is derived from an EMBL/GenBank/DDBJ whole genome shotgun (WGS) entry which is preliminary data.</text>
</comment>
<accession>A0ABT4N1J3</accession>
<dbReference type="EMBL" id="JAPWIE010000008">
    <property type="protein sequence ID" value="MCZ4553139.1"/>
    <property type="molecule type" value="Genomic_DNA"/>
</dbReference>
<evidence type="ECO:0000313" key="2">
    <source>
        <dbReference type="Proteomes" id="UP001067235"/>
    </source>
</evidence>
<proteinExistence type="predicted"/>
<organism evidence="1 2">
    <name type="scientific">Gordonia rubripertincta</name>
    <name type="common">Rhodococcus corallinus</name>
    <dbReference type="NCBI Taxonomy" id="36822"/>
    <lineage>
        <taxon>Bacteria</taxon>
        <taxon>Bacillati</taxon>
        <taxon>Actinomycetota</taxon>
        <taxon>Actinomycetes</taxon>
        <taxon>Mycobacteriales</taxon>
        <taxon>Gordoniaceae</taxon>
        <taxon>Gordonia</taxon>
    </lineage>
</organism>
<dbReference type="Proteomes" id="UP001067235">
    <property type="component" value="Unassembled WGS sequence"/>
</dbReference>
<protein>
    <submittedName>
        <fullName evidence="1">Uncharacterized protein</fullName>
    </submittedName>
</protein>
<sequence length="178" mass="19018">MAVVVKSMRSMSDSEVATATRWAFGAWLAATVPMLRLERAMRATGGPGIVAFELAGSEQQATAILDRWGPEGTAAARKSLQLDFAYMCSYGTFTALLSEGAGRRIEQRSGIRFSPVAQLVCAAAVAADACEGVALLSILRGGDRQVHAARARKAALTKFAMLSIPLTLWAVSRLTERR</sequence>
<dbReference type="RefSeq" id="WP_301573787.1">
    <property type="nucleotide sequence ID" value="NZ_JAPWIE010000008.1"/>
</dbReference>
<gene>
    <name evidence="1" type="ORF">O4213_24340</name>
</gene>
<name>A0ABT4N1J3_GORRU</name>